<protein>
    <recommendedName>
        <fullName evidence="4">Lipoprotein</fullName>
    </recommendedName>
</protein>
<feature type="transmembrane region" description="Helical" evidence="1">
    <location>
        <begin position="39"/>
        <end position="57"/>
    </location>
</feature>
<evidence type="ECO:0000256" key="1">
    <source>
        <dbReference type="SAM" id="Phobius"/>
    </source>
</evidence>
<accession>A0ABY9AVH0</accession>
<name>A0ABY9AVH0_PARCI</name>
<evidence type="ECO:0008006" key="4">
    <source>
        <dbReference type="Google" id="ProtNLM"/>
    </source>
</evidence>
<keyword evidence="1" id="KW-0812">Transmembrane</keyword>
<evidence type="ECO:0000313" key="2">
    <source>
        <dbReference type="EMBL" id="WIY50795.1"/>
    </source>
</evidence>
<dbReference type="RefSeq" id="WP_133246174.1">
    <property type="nucleotide sequence ID" value="NZ_CP023687.1"/>
</dbReference>
<organism evidence="2 3">
    <name type="scientific">Paracidovorax citrulli</name>
    <name type="common">Acidovorax citrulli</name>
    <dbReference type="NCBI Taxonomy" id="80869"/>
    <lineage>
        <taxon>Bacteria</taxon>
        <taxon>Pseudomonadati</taxon>
        <taxon>Pseudomonadota</taxon>
        <taxon>Betaproteobacteria</taxon>
        <taxon>Burkholderiales</taxon>
        <taxon>Comamonadaceae</taxon>
        <taxon>Paracidovorax</taxon>
    </lineage>
</organism>
<keyword evidence="3" id="KW-1185">Reference proteome</keyword>
<dbReference type="EMBL" id="CP127363">
    <property type="protein sequence ID" value="WIY50795.1"/>
    <property type="molecule type" value="Genomic_DNA"/>
</dbReference>
<sequence>MKKLSSTGIAVAGIVWLALVFALSGEAACLPRACDRGDLILAGIAGAAMVAPAYFATRMLASVFPRLNDPGDPSR</sequence>
<gene>
    <name evidence="2" type="ORF">QRO08_09615</name>
</gene>
<evidence type="ECO:0000313" key="3">
    <source>
        <dbReference type="Proteomes" id="UP001242732"/>
    </source>
</evidence>
<keyword evidence="1" id="KW-1133">Transmembrane helix</keyword>
<proteinExistence type="predicted"/>
<dbReference type="Proteomes" id="UP001242732">
    <property type="component" value="Chromosome"/>
</dbReference>
<keyword evidence="1" id="KW-0472">Membrane</keyword>
<reference evidence="2 3" key="1">
    <citation type="submission" date="2023-06" db="EMBL/GenBank/DDBJ databases">
        <authorList>
            <person name="Ham H."/>
            <person name="Park D.S."/>
        </authorList>
    </citation>
    <scope>NUCLEOTIDE SEQUENCE [LARGE SCALE GENOMIC DNA]</scope>
    <source>
        <strain evidence="2 3">KACC 17005</strain>
    </source>
</reference>